<sequence length="1700" mass="186040">MFGKPAFGASAPSTSFGSNSLFGQPASTGGGLFSNTSTFGQQNKPAFGFGSPNQNNSFLGAQQPQTSSIFNPPGSTGLFGTSTAFNNQPTGTVVKFTPVTGSDTMVKGGSAQSISIKHHSITCMKEYEGKSFEELRFEDYQANRKGPQQGSTGFGANAFGTTTTAQPSLFGQTDANKMAFGQTAFGQNTAFGQPAGQQTTTGFGAPAFGASTTATPSLFGQPDANKQPAFGQATPFGQTSTFGQTNTGAFGMGAQQNTTASPFGKPAAFGSTAPSTGFGFGSSAPQNANPFGANNAIKPFGATAQPQQQSFLFGGAQTTQPNTGFGTGLFANTQNTATGLFNKPAQPTTGFGATAQTPGFAFNTPASTQPSLFTNTSKPLFGGATNAAPAFGATNNNFGAANSTPFGSTFGKPAAPAFGQTQTSGIGSFGTGFGANTSFGAGNTAFGNTFSKPAAPAFGQTQMSGMGTFNTGGLGNTTTTGLFGNTNQAKPGGLFNNSGTLFSTVPTTFQANAFGMGQPAQQQPLQLAQPEHHSLAQLTSDPFGDEPHLIGLEPKLRSHNLAMSATDPKELKTLLDASKKVDTAHSSKLKVTSLKNARDSLFDSHGQSSDYLRSPMANYQKTNVRKLILKPKASNDNTPNASSSNILDILLNEDKENQKSDSGNIGTVNPVRLTFDSTAHNESIANNSVETQTFNILHSTSRDVLTDRTWADEGRSSDDLEVTGDNKGAGDSVEKQHANIICTRPEYYTLPSLDQLVLDEDGQCFVEGFTIGRRGYGNVYFPDKIDVAGLNIDELVHLCYREVTIYPDDSKKPPVGEGLNRRAQVTIDNVYPKRTANNELIKDVGELTEMRFAEKLRKITEKKNGRFVDYRPETGSWVFKVDHFSKYGFNDSDEESEESSADALKKAELKKKQMALKAGQATGQAKQALDKEGKALDKETISREASQGSQEQHPTGTPSAKNISVEDLDEQQENDIFHHSMMMDDGSDDEYHPIPNFRPADMSFKPYIDTQHAKNIQLMKSTLFADDDRSDDAASHISFIKQYLDLQDVDEEIRNLPALPEETPIQPRLCVRPKIWKVLNNYQAPKASAEILPSRCCMDLGMFKGKSFKVGFTKGFNFYAPDNEECVRELLLQSVDASSRYDHLKDVLTDCLKVVLEESTFQLSASKVPTFKILKSDLYLKKQSAIFEKLASQYNSSEVDYLYSIWTLCAALWGPNENTIASRRYLLSEWLKSTCATDDLTLKAGPFKSVTEATESIFTHLSIFKVLDAAGIAMDAKLPNLSLLVAQLSLSNAPKSFIQEQVDIWYNSMAANHITPELKRLYLLVSGIPTKEDVNIFDGIDWKRAFGLHLWYICPNGAPIQTAIDLYKKAFEEYAYAERPNPPYTNSYSEEPFFDMIYHILLLYKSGIHRLSSTLNPATHTDDPLDYRLSWLLLQLFQSLNVGLIEVSEITKLCTSFSTQLEHLGLWEWAIFALLYLEDNSSKTNLIMGILNRNLSVEGDDLDEESRQIVDLLVNQMKIPAEWIHTVKGNKTLAFEKFYEAFNHFSLAEEYVTANEIFVDKLLSSLFINEQFDVIRNLTDKLKQGSRDILQWENEVGLILDYLNLLEESITAESLFNLQLKLSSLTERIVNFPTNTEQQKVCVAELSKRCASLYRELFVKSQSNPFKHSYTQFLESLIMPPDFKQIEGLFLIQDHYSNDR</sequence>
<dbReference type="Pfam" id="PF04096">
    <property type="entry name" value="Nucleoporin2"/>
    <property type="match status" value="1"/>
</dbReference>
<keyword evidence="8" id="KW-0653">Protein transport</keyword>
<dbReference type="PANTHER" id="PTHR23198:SF6">
    <property type="entry name" value="NUCLEAR PORE COMPLEX PROTEIN NUP98-NUP96"/>
    <property type="match status" value="1"/>
</dbReference>
<dbReference type="Proteomes" id="UP000019118">
    <property type="component" value="Unassembled WGS sequence"/>
</dbReference>
<dbReference type="InterPro" id="IPR021967">
    <property type="entry name" value="Nup98_C"/>
</dbReference>
<feature type="domain" description="Peptidase S59" evidence="13">
    <location>
        <begin position="744"/>
        <end position="884"/>
    </location>
</feature>
<dbReference type="InterPro" id="IPR036903">
    <property type="entry name" value="Nup98_auto-Pept-S59_dom_sf"/>
</dbReference>
<feature type="compositionally biased region" description="Basic and acidic residues" evidence="12">
    <location>
        <begin position="928"/>
        <end position="942"/>
    </location>
</feature>
<comment type="subcellular location">
    <subcellularLocation>
        <location evidence="2">Nucleus membrane</location>
        <topology evidence="2">Peripheral membrane protein</topology>
        <orientation evidence="2">Nucleoplasmic side</orientation>
    </subcellularLocation>
    <subcellularLocation>
        <location evidence="1">Nucleus</location>
        <location evidence="1">Nuclear pore complex</location>
    </subcellularLocation>
</comment>
<feature type="compositionally biased region" description="Polar residues" evidence="12">
    <location>
        <begin position="943"/>
        <end position="962"/>
    </location>
</feature>
<feature type="compositionally biased region" description="Low complexity" evidence="12">
    <location>
        <begin position="918"/>
        <end position="927"/>
    </location>
</feature>
<reference evidence="14" key="2">
    <citation type="submission" date="2024-08" db="UniProtKB">
        <authorList>
            <consortium name="EnsemblMetazoa"/>
        </authorList>
    </citation>
    <scope>IDENTIFICATION</scope>
</reference>
<dbReference type="GeneID" id="109546829"/>
<dbReference type="EnsemblMetazoa" id="XM_019917962.1">
    <property type="protein sequence ID" value="XP_019773521.1"/>
    <property type="gene ID" value="LOC109546829"/>
</dbReference>
<dbReference type="KEGG" id="dpa:109546829"/>
<keyword evidence="15" id="KW-1185">Reference proteome</keyword>
<evidence type="ECO:0000313" key="15">
    <source>
        <dbReference type="Proteomes" id="UP000019118"/>
    </source>
</evidence>
<dbReference type="GO" id="GO:0051028">
    <property type="term" value="P:mRNA transport"/>
    <property type="evidence" value="ECO:0007669"/>
    <property type="project" value="UniProtKB-KW"/>
</dbReference>
<keyword evidence="9" id="KW-0811">Translocation</keyword>
<dbReference type="CTD" id="42816"/>
<evidence type="ECO:0000256" key="9">
    <source>
        <dbReference type="ARBA" id="ARBA00023010"/>
    </source>
</evidence>
<evidence type="ECO:0000256" key="2">
    <source>
        <dbReference type="ARBA" id="ARBA00004620"/>
    </source>
</evidence>
<dbReference type="GO" id="GO:0000973">
    <property type="term" value="P:post-transcriptional tethering of RNA polymerase II gene DNA at nuclear periphery"/>
    <property type="evidence" value="ECO:0007669"/>
    <property type="project" value="TreeGrafter"/>
</dbReference>
<dbReference type="PROSITE" id="PS51434">
    <property type="entry name" value="NUP_C"/>
    <property type="match status" value="1"/>
</dbReference>
<organism evidence="14 15">
    <name type="scientific">Dendroctonus ponderosae</name>
    <name type="common">Mountain pine beetle</name>
    <dbReference type="NCBI Taxonomy" id="77166"/>
    <lineage>
        <taxon>Eukaryota</taxon>
        <taxon>Metazoa</taxon>
        <taxon>Ecdysozoa</taxon>
        <taxon>Arthropoda</taxon>
        <taxon>Hexapoda</taxon>
        <taxon>Insecta</taxon>
        <taxon>Pterygota</taxon>
        <taxon>Neoptera</taxon>
        <taxon>Endopterygota</taxon>
        <taxon>Coleoptera</taxon>
        <taxon>Polyphaga</taxon>
        <taxon>Cucujiformia</taxon>
        <taxon>Curculionidae</taxon>
        <taxon>Scolytinae</taxon>
        <taxon>Dendroctonus</taxon>
    </lineage>
</organism>
<dbReference type="GO" id="GO:0017056">
    <property type="term" value="F:structural constituent of nuclear pore"/>
    <property type="evidence" value="ECO:0007669"/>
    <property type="project" value="InterPro"/>
</dbReference>
<dbReference type="SUPFAM" id="SSF82215">
    <property type="entry name" value="C-terminal autoproteolytic domain of nucleoporin nup98"/>
    <property type="match status" value="1"/>
</dbReference>
<dbReference type="Gene3D" id="3.30.1610.10">
    <property type="entry name" value="Peptidase S59, nucleoporin"/>
    <property type="match status" value="1"/>
</dbReference>
<dbReference type="InterPro" id="IPR037665">
    <property type="entry name" value="Nucleoporin_S59-like"/>
</dbReference>
<keyword evidence="11" id="KW-0539">Nucleus</keyword>
<keyword evidence="10" id="KW-0906">Nuclear pore complex</keyword>
<dbReference type="GO" id="GO:0006606">
    <property type="term" value="P:protein import into nucleus"/>
    <property type="evidence" value="ECO:0007669"/>
    <property type="project" value="TreeGrafter"/>
</dbReference>
<comment type="similarity">
    <text evidence="3">Belongs to the nucleoporin GLFG family.</text>
</comment>
<evidence type="ECO:0000256" key="7">
    <source>
        <dbReference type="ARBA" id="ARBA00022816"/>
    </source>
</evidence>
<dbReference type="GO" id="GO:0006405">
    <property type="term" value="P:RNA export from nucleus"/>
    <property type="evidence" value="ECO:0007669"/>
    <property type="project" value="TreeGrafter"/>
</dbReference>
<evidence type="ECO:0000256" key="6">
    <source>
        <dbReference type="ARBA" id="ARBA00022813"/>
    </source>
</evidence>
<evidence type="ECO:0000256" key="1">
    <source>
        <dbReference type="ARBA" id="ARBA00004567"/>
    </source>
</evidence>
<evidence type="ECO:0000256" key="3">
    <source>
        <dbReference type="ARBA" id="ARBA00008926"/>
    </source>
</evidence>
<dbReference type="PANTHER" id="PTHR23198">
    <property type="entry name" value="NUCLEOPORIN"/>
    <property type="match status" value="1"/>
</dbReference>
<keyword evidence="7" id="KW-0509">mRNA transport</keyword>
<dbReference type="GO" id="GO:0003723">
    <property type="term" value="F:RNA binding"/>
    <property type="evidence" value="ECO:0007669"/>
    <property type="project" value="TreeGrafter"/>
</dbReference>
<dbReference type="Pfam" id="PF12110">
    <property type="entry name" value="Nup96"/>
    <property type="match status" value="1"/>
</dbReference>
<feature type="region of interest" description="Disordered" evidence="12">
    <location>
        <begin position="918"/>
        <end position="964"/>
    </location>
</feature>
<dbReference type="GO" id="GO:0044614">
    <property type="term" value="C:nuclear pore cytoplasmic filaments"/>
    <property type="evidence" value="ECO:0007669"/>
    <property type="project" value="TreeGrafter"/>
</dbReference>
<dbReference type="Gene3D" id="1.25.40.690">
    <property type="match status" value="1"/>
</dbReference>
<dbReference type="GO" id="GO:0008139">
    <property type="term" value="F:nuclear localization sequence binding"/>
    <property type="evidence" value="ECO:0007669"/>
    <property type="project" value="TreeGrafter"/>
</dbReference>
<dbReference type="Gene3D" id="1.10.10.2360">
    <property type="match status" value="1"/>
</dbReference>
<name>A0AAR5QK02_DENPD</name>
<keyword evidence="6" id="KW-0068">Autocatalytic cleavage</keyword>
<evidence type="ECO:0000256" key="12">
    <source>
        <dbReference type="SAM" id="MobiDB-lite"/>
    </source>
</evidence>
<proteinExistence type="inferred from homology"/>
<evidence type="ECO:0000256" key="4">
    <source>
        <dbReference type="ARBA" id="ARBA00013472"/>
    </source>
</evidence>
<dbReference type="GO" id="GO:0034398">
    <property type="term" value="P:telomere tethering at nuclear periphery"/>
    <property type="evidence" value="ECO:0007669"/>
    <property type="project" value="TreeGrafter"/>
</dbReference>
<protein>
    <recommendedName>
        <fullName evidence="4">Nuclear pore complex protein Nup98-Nup96</fullName>
    </recommendedName>
</protein>
<dbReference type="Pfam" id="PF21240">
    <property type="entry name" value="Nup98_GLEBS"/>
    <property type="match status" value="1"/>
</dbReference>
<evidence type="ECO:0000256" key="11">
    <source>
        <dbReference type="ARBA" id="ARBA00023242"/>
    </source>
</evidence>
<dbReference type="FunFam" id="1.10.10.2360:FF:000001">
    <property type="entry name" value="Nuclear pore complex protein Nup98-Nup96"/>
    <property type="match status" value="1"/>
</dbReference>
<evidence type="ECO:0000259" key="13">
    <source>
        <dbReference type="PROSITE" id="PS51434"/>
    </source>
</evidence>
<evidence type="ECO:0000256" key="5">
    <source>
        <dbReference type="ARBA" id="ARBA00022448"/>
    </source>
</evidence>
<evidence type="ECO:0000256" key="10">
    <source>
        <dbReference type="ARBA" id="ARBA00023132"/>
    </source>
</evidence>
<reference evidence="15" key="1">
    <citation type="journal article" date="2013" name="Genome Biol.">
        <title>Draft genome of the mountain pine beetle, Dendroctonus ponderosae Hopkins, a major forest pest.</title>
        <authorList>
            <person name="Keeling C.I."/>
            <person name="Yuen M.M."/>
            <person name="Liao N.Y."/>
            <person name="Docking T.R."/>
            <person name="Chan S.K."/>
            <person name="Taylor G.A."/>
            <person name="Palmquist D.L."/>
            <person name="Jackman S.D."/>
            <person name="Nguyen A."/>
            <person name="Li M."/>
            <person name="Henderson H."/>
            <person name="Janes J.K."/>
            <person name="Zhao Y."/>
            <person name="Pandoh P."/>
            <person name="Moore R."/>
            <person name="Sperling F.A."/>
            <person name="Huber D.P."/>
            <person name="Birol I."/>
            <person name="Jones S.J."/>
            <person name="Bohlmann J."/>
        </authorList>
    </citation>
    <scope>NUCLEOTIDE SEQUENCE</scope>
</reference>
<evidence type="ECO:0000256" key="8">
    <source>
        <dbReference type="ARBA" id="ARBA00022927"/>
    </source>
</evidence>
<keyword evidence="5" id="KW-0813">Transport</keyword>
<accession>A0AAR5QK02</accession>
<dbReference type="GO" id="GO:0031965">
    <property type="term" value="C:nuclear membrane"/>
    <property type="evidence" value="ECO:0007669"/>
    <property type="project" value="UniProtKB-SubCell"/>
</dbReference>
<dbReference type="InterPro" id="IPR007230">
    <property type="entry name" value="Nup98_auto-Pept-S59_dom"/>
</dbReference>
<evidence type="ECO:0000313" key="14">
    <source>
        <dbReference type="EnsemblMetazoa" id="XP_019773521.1"/>
    </source>
</evidence>